<dbReference type="SUPFAM" id="SSF57414">
    <property type="entry name" value="Hairpin loop containing domain-like"/>
    <property type="match status" value="1"/>
</dbReference>
<evidence type="ECO:0000256" key="1">
    <source>
        <dbReference type="SAM" id="MobiDB-lite"/>
    </source>
</evidence>
<feature type="compositionally biased region" description="Basic and acidic residues" evidence="1">
    <location>
        <begin position="664"/>
        <end position="676"/>
    </location>
</feature>
<name>A0A8S3VE99_MYTED</name>
<feature type="compositionally biased region" description="Polar residues" evidence="1">
    <location>
        <begin position="647"/>
        <end position="659"/>
    </location>
</feature>
<accession>A0A8S3VE99</accession>
<dbReference type="OrthoDB" id="6132224at2759"/>
<dbReference type="Pfam" id="PF00024">
    <property type="entry name" value="PAN_1"/>
    <property type="match status" value="1"/>
</dbReference>
<feature type="compositionally biased region" description="Polar residues" evidence="1">
    <location>
        <begin position="678"/>
        <end position="688"/>
    </location>
</feature>
<feature type="region of interest" description="Disordered" evidence="1">
    <location>
        <begin position="608"/>
        <end position="771"/>
    </location>
</feature>
<comment type="caution">
    <text evidence="3">The sequence shown here is derived from an EMBL/GenBank/DDBJ whole genome shotgun (WGS) entry which is preliminary data.</text>
</comment>
<feature type="compositionally biased region" description="Polar residues" evidence="1">
    <location>
        <begin position="620"/>
        <end position="630"/>
    </location>
</feature>
<proteinExistence type="predicted"/>
<feature type="compositionally biased region" description="Basic and acidic residues" evidence="1">
    <location>
        <begin position="635"/>
        <end position="646"/>
    </location>
</feature>
<feature type="compositionally biased region" description="Polar residues" evidence="1">
    <location>
        <begin position="744"/>
        <end position="756"/>
    </location>
</feature>
<organism evidence="3 4">
    <name type="scientific">Mytilus edulis</name>
    <name type="common">Blue mussel</name>
    <dbReference type="NCBI Taxonomy" id="6550"/>
    <lineage>
        <taxon>Eukaryota</taxon>
        <taxon>Metazoa</taxon>
        <taxon>Spiralia</taxon>
        <taxon>Lophotrochozoa</taxon>
        <taxon>Mollusca</taxon>
        <taxon>Bivalvia</taxon>
        <taxon>Autobranchia</taxon>
        <taxon>Pteriomorphia</taxon>
        <taxon>Mytilida</taxon>
        <taxon>Mytiloidea</taxon>
        <taxon>Mytilidae</taxon>
        <taxon>Mytilinae</taxon>
        <taxon>Mytilus</taxon>
    </lineage>
</organism>
<keyword evidence="4" id="KW-1185">Reference proteome</keyword>
<feature type="compositionally biased region" description="Basic and acidic residues" evidence="1">
    <location>
        <begin position="732"/>
        <end position="743"/>
    </location>
</feature>
<gene>
    <name evidence="3" type="ORF">MEDL_63563</name>
</gene>
<feature type="compositionally biased region" description="Basic and acidic residues" evidence="1">
    <location>
        <begin position="698"/>
        <end position="710"/>
    </location>
</feature>
<evidence type="ECO:0000313" key="3">
    <source>
        <dbReference type="EMBL" id="CAG2251945.1"/>
    </source>
</evidence>
<evidence type="ECO:0000313" key="4">
    <source>
        <dbReference type="Proteomes" id="UP000683360"/>
    </source>
</evidence>
<evidence type="ECO:0000259" key="2">
    <source>
        <dbReference type="Pfam" id="PF00024"/>
    </source>
</evidence>
<dbReference type="Gene3D" id="3.50.4.10">
    <property type="entry name" value="Hepatocyte Growth Factor"/>
    <property type="match status" value="1"/>
</dbReference>
<dbReference type="Proteomes" id="UP000683360">
    <property type="component" value="Unassembled WGS sequence"/>
</dbReference>
<protein>
    <recommendedName>
        <fullName evidence="2">Apple domain-containing protein</fullName>
    </recommendedName>
</protein>
<feature type="compositionally biased region" description="Polar residues" evidence="1">
    <location>
        <begin position="164"/>
        <end position="174"/>
    </location>
</feature>
<dbReference type="InterPro" id="IPR003609">
    <property type="entry name" value="Pan_app"/>
</dbReference>
<dbReference type="AlphaFoldDB" id="A0A8S3VE99"/>
<feature type="domain" description="Apple" evidence="2">
    <location>
        <begin position="314"/>
        <end position="354"/>
    </location>
</feature>
<dbReference type="EMBL" id="CAJPWZ010003102">
    <property type="protein sequence ID" value="CAG2251945.1"/>
    <property type="molecule type" value="Genomic_DNA"/>
</dbReference>
<dbReference type="PANTHER" id="PTHR16897">
    <property type="entry name" value="OS10G0105400 PROTEIN"/>
    <property type="match status" value="1"/>
</dbReference>
<feature type="compositionally biased region" description="Polar residues" evidence="1">
    <location>
        <begin position="712"/>
        <end position="722"/>
    </location>
</feature>
<sequence length="793" mass="87909">MADVEKTEAKELWVRSRKKSGDVSCRPSSTSREKVYGVFDMRMAVVESSSTLYKVTLSINICYLSGGTCSNLTLAEEVTLKKTDCLPERRRRKKRDALHGYGLSMYLELRPLELKLTAKVTLEVRLPWGIRFTKTLFSGTLWRYKSPSINAKIIDNKKKEEDTSPPQISPVTDSGGNGKPLISKGTGVPIYFTLIAENNSGQRSEAFCSLPTYDVTVPGGRFQEEFLSTSNPEVLRAYVTVYEDSELETVQVGAGFGKGIYGDQMVPWNDIDLDHNQINDNLGSDPFNKKVLDQLFTGATAGRLIGPKSAPDTKQNSPGDCARACADLPRTKCMSFNYDFGKGICELMEAIEGHHYSRSKSGLYEHYERLGIGKSKQFVYEDLQLLHNKSYYFNLRLVNVLGYDSIITTQGVIVDTTTPETVDLRKIGVANQAIIVDNTPPIAGQVLDGSIQGTDLQFTKEYQQICSNWRHFYDQESGISMYMVGVSSERNINNTDIANTTEISRQTHTTCVSVNKDLEHGKTYYTIVWAYNGGITQQKVAAISDGVTVDLTAPESGEAIDGVQTGFIDLQFSPSTAKVGAQWKDYNDPESGIQQYGVQVEVSKDTVSGHETKPGMYDLSGQSNPVTSTPIVVVDEDKPGMYDRDTVSGQESNPVTSTPIVVVDEDKPGMYDRDTVSEQESNPVTSTPIVVVDEDKPDEDKPGMYDRDTVSEQESNPVTSTPIVVVDEDKPDEDKPGMYDRDTVSGQESNPVTSTPIVVVDEDKPDEDKPGMYDRILCQDRRVILSHLHLLLW</sequence>
<feature type="region of interest" description="Disordered" evidence="1">
    <location>
        <begin position="155"/>
        <end position="179"/>
    </location>
</feature>
<reference evidence="3" key="1">
    <citation type="submission" date="2021-03" db="EMBL/GenBank/DDBJ databases">
        <authorList>
            <person name="Bekaert M."/>
        </authorList>
    </citation>
    <scope>NUCLEOTIDE SEQUENCE</scope>
</reference>
<dbReference type="PANTHER" id="PTHR16897:SF2">
    <property type="entry name" value="OS03G0226600 PROTEIN"/>
    <property type="match status" value="1"/>
</dbReference>